<name>A0ABV9YY95_9HYPH</name>
<organism evidence="3 4">
    <name type="scientific">Flaviflagellibacter deserti</name>
    <dbReference type="NCBI Taxonomy" id="2267266"/>
    <lineage>
        <taxon>Bacteria</taxon>
        <taxon>Pseudomonadati</taxon>
        <taxon>Pseudomonadota</taxon>
        <taxon>Alphaproteobacteria</taxon>
        <taxon>Hyphomicrobiales</taxon>
        <taxon>Flaviflagellibacter</taxon>
    </lineage>
</organism>
<feature type="domain" description="SCP" evidence="2">
    <location>
        <begin position="56"/>
        <end position="169"/>
    </location>
</feature>
<dbReference type="PROSITE" id="PS51257">
    <property type="entry name" value="PROKAR_LIPOPROTEIN"/>
    <property type="match status" value="1"/>
</dbReference>
<comment type="caution">
    <text evidence="3">The sequence shown here is derived from an EMBL/GenBank/DDBJ whole genome shotgun (WGS) entry which is preliminary data.</text>
</comment>
<evidence type="ECO:0000256" key="1">
    <source>
        <dbReference type="SAM" id="SignalP"/>
    </source>
</evidence>
<dbReference type="PANTHER" id="PTHR31157">
    <property type="entry name" value="SCP DOMAIN-CONTAINING PROTEIN"/>
    <property type="match status" value="1"/>
</dbReference>
<dbReference type="Gene3D" id="3.40.33.10">
    <property type="entry name" value="CAP"/>
    <property type="match status" value="1"/>
</dbReference>
<keyword evidence="1" id="KW-0732">Signal</keyword>
<gene>
    <name evidence="3" type="ORF">ACFPFW_02150</name>
</gene>
<evidence type="ECO:0000259" key="2">
    <source>
        <dbReference type="Pfam" id="PF00188"/>
    </source>
</evidence>
<keyword evidence="4" id="KW-1185">Reference proteome</keyword>
<dbReference type="Pfam" id="PF00188">
    <property type="entry name" value="CAP"/>
    <property type="match status" value="1"/>
</dbReference>
<dbReference type="CDD" id="cd05379">
    <property type="entry name" value="CAP_bacterial"/>
    <property type="match status" value="1"/>
</dbReference>
<reference evidence="4" key="1">
    <citation type="journal article" date="2019" name="Int. J. Syst. Evol. Microbiol.">
        <title>The Global Catalogue of Microorganisms (GCM) 10K type strain sequencing project: providing services to taxonomists for standard genome sequencing and annotation.</title>
        <authorList>
            <consortium name="The Broad Institute Genomics Platform"/>
            <consortium name="The Broad Institute Genome Sequencing Center for Infectious Disease"/>
            <person name="Wu L."/>
            <person name="Ma J."/>
        </authorList>
    </citation>
    <scope>NUCLEOTIDE SEQUENCE [LARGE SCALE GENOMIC DNA]</scope>
    <source>
        <strain evidence="4">CGMCC 1.16444</strain>
    </source>
</reference>
<evidence type="ECO:0000313" key="3">
    <source>
        <dbReference type="EMBL" id="MFC5066816.1"/>
    </source>
</evidence>
<feature type="chain" id="PRO_5046556846" evidence="1">
    <location>
        <begin position="23"/>
        <end position="192"/>
    </location>
</feature>
<protein>
    <submittedName>
        <fullName evidence="3">CAP domain-containing protein</fullName>
    </submittedName>
</protein>
<accession>A0ABV9YY95</accession>
<dbReference type="Proteomes" id="UP001595796">
    <property type="component" value="Unassembled WGS sequence"/>
</dbReference>
<dbReference type="InterPro" id="IPR014044">
    <property type="entry name" value="CAP_dom"/>
</dbReference>
<dbReference type="InterPro" id="IPR035940">
    <property type="entry name" value="CAP_sf"/>
</dbReference>
<sequence length="192" mass="20250">MKFLSSAFALLSCAMVTGGLLAACSTSSYVPDQKPTFYRNLSAPGSEVDGVAAASMISGYRANKGLGPVVLDPTLNKLAKQHAVAMARKTKVGHDVGDGPLDKRARAEGYAYARIAENVAGGYQTLAEAFSGWRDSPDHNKNMLMPKATRIGIGVAQAPGFKYKVFWSMVVAEPDTSPTPVMAGPPIIGLMQ</sequence>
<evidence type="ECO:0000313" key="4">
    <source>
        <dbReference type="Proteomes" id="UP001595796"/>
    </source>
</evidence>
<dbReference type="PANTHER" id="PTHR31157:SF1">
    <property type="entry name" value="SCP DOMAIN-CONTAINING PROTEIN"/>
    <property type="match status" value="1"/>
</dbReference>
<proteinExistence type="predicted"/>
<dbReference type="SUPFAM" id="SSF55797">
    <property type="entry name" value="PR-1-like"/>
    <property type="match status" value="1"/>
</dbReference>
<dbReference type="EMBL" id="JBHSJF010000002">
    <property type="protein sequence ID" value="MFC5066816.1"/>
    <property type="molecule type" value="Genomic_DNA"/>
</dbReference>
<feature type="signal peptide" evidence="1">
    <location>
        <begin position="1"/>
        <end position="22"/>
    </location>
</feature>
<dbReference type="RefSeq" id="WP_379769245.1">
    <property type="nucleotide sequence ID" value="NZ_JBHSJF010000002.1"/>
</dbReference>